<dbReference type="EMBL" id="NIVC01000366">
    <property type="protein sequence ID" value="PAA84587.1"/>
    <property type="molecule type" value="Genomic_DNA"/>
</dbReference>
<evidence type="ECO:0000256" key="1">
    <source>
        <dbReference type="SAM" id="MobiDB-lite"/>
    </source>
</evidence>
<evidence type="ECO:0000259" key="2">
    <source>
        <dbReference type="Pfam" id="PF13919"/>
    </source>
</evidence>
<dbReference type="Proteomes" id="UP000215902">
    <property type="component" value="Unassembled WGS sequence"/>
</dbReference>
<feature type="domain" description="ASX DEUBAD" evidence="2">
    <location>
        <begin position="204"/>
        <end position="285"/>
    </location>
</feature>
<name>A0A267GGM9_9PLAT</name>
<gene>
    <name evidence="3" type="ORF">BOX15_Mlig033774g1</name>
</gene>
<feature type="compositionally biased region" description="Low complexity" evidence="1">
    <location>
        <begin position="403"/>
        <end position="423"/>
    </location>
</feature>
<feature type="compositionally biased region" description="Low complexity" evidence="1">
    <location>
        <begin position="334"/>
        <end position="367"/>
    </location>
</feature>
<feature type="compositionally biased region" description="Low complexity" evidence="1">
    <location>
        <begin position="172"/>
        <end position="181"/>
    </location>
</feature>
<reference evidence="3 4" key="1">
    <citation type="submission" date="2017-06" db="EMBL/GenBank/DDBJ databases">
        <title>A platform for efficient transgenesis in Macrostomum lignano, a flatworm model organism for stem cell research.</title>
        <authorList>
            <person name="Berezikov E."/>
        </authorList>
    </citation>
    <scope>NUCLEOTIDE SEQUENCE [LARGE SCALE GENOMIC DNA]</scope>
    <source>
        <strain evidence="3">DV1</strain>
        <tissue evidence="3">Whole organism</tissue>
    </source>
</reference>
<protein>
    <recommendedName>
        <fullName evidence="2">ASX DEUBAD domain-containing protein</fullName>
    </recommendedName>
</protein>
<feature type="compositionally biased region" description="Low complexity" evidence="1">
    <location>
        <begin position="110"/>
        <end position="145"/>
    </location>
</feature>
<feature type="compositionally biased region" description="Polar residues" evidence="1">
    <location>
        <begin position="160"/>
        <end position="170"/>
    </location>
</feature>
<feature type="region of interest" description="Disordered" evidence="1">
    <location>
        <begin position="309"/>
        <end position="379"/>
    </location>
</feature>
<accession>A0A267GGM9</accession>
<evidence type="ECO:0000313" key="3">
    <source>
        <dbReference type="EMBL" id="PAA84587.1"/>
    </source>
</evidence>
<feature type="region of interest" description="Disordered" evidence="1">
    <location>
        <begin position="1"/>
        <end position="20"/>
    </location>
</feature>
<dbReference type="PANTHER" id="PTHR39228">
    <property type="entry name" value="LORICRIN"/>
    <property type="match status" value="1"/>
</dbReference>
<comment type="caution">
    <text evidence="3">The sequence shown here is derived from an EMBL/GenBank/DDBJ whole genome shotgun (WGS) entry which is preliminary data.</text>
</comment>
<feature type="region of interest" description="Disordered" evidence="1">
    <location>
        <begin position="401"/>
        <end position="427"/>
    </location>
</feature>
<proteinExistence type="predicted"/>
<sequence length="617" mass="63659">MPASSTSRKDVQSQQSDSQYVSSLLVQNGLPKLIICSKNKSSMNDSSSFLVAANQSGGPLRQLQPRNQLDWAIQSANGLSNGSATSVAKKIDSHQSACNSLSMECTRPSQQQQQNQKHAKFSSSTTASSTSTTVSSSSNSSSSSSESRRQSHKRRRMSAKSATDATPDANSKSKSATIAAATKRRRSDEQSVGSARLLDVRSGPCSRLAKAELKALINDSTFANLSPDAQSRLLPLFPACDVVSDSGDDKSTKNFDKEIQLKCGALSNEFLADNLADFSRRLRRCSVVTDASVQSTSISTSTSTKIDDQFVKPLAPPPVATAAMDRRRRSQRVSAATAADTASSKSELPASSTITTENNSTTTYPPTASRKPVKPARNVTRTLAAVREAIRAKRVAFQRERLASAAPATTSDSSSGLHADSSSIVGGDTSGSDVCATSVATSVSDVCATSGATSVMDVCATSGATSGMDVCATSGATSGMDVCATSGATSIMDVCATSGATSGMDVCATSGATSGMDVCATSGATSGMDVCATSVSSFAPVSSSDSAQCSTSTLDLATSDLTRCVSGSATEAGSSSGCSLFVSRSSTKDSCKLGLPTWSKSARQPEMTVVKPDEQVH</sequence>
<dbReference type="InterPro" id="IPR028020">
    <property type="entry name" value="ASX_DEUBAD_dom"/>
</dbReference>
<dbReference type="Pfam" id="PF13919">
    <property type="entry name" value="ASXH"/>
    <property type="match status" value="1"/>
</dbReference>
<feature type="region of interest" description="Disordered" evidence="1">
    <location>
        <begin position="102"/>
        <end position="195"/>
    </location>
</feature>
<dbReference type="PANTHER" id="PTHR39228:SF1">
    <property type="entry name" value="LORICRIN"/>
    <property type="match status" value="1"/>
</dbReference>
<keyword evidence="4" id="KW-1185">Reference proteome</keyword>
<dbReference type="AlphaFoldDB" id="A0A267GGM9"/>
<organism evidence="3 4">
    <name type="scientific">Macrostomum lignano</name>
    <dbReference type="NCBI Taxonomy" id="282301"/>
    <lineage>
        <taxon>Eukaryota</taxon>
        <taxon>Metazoa</taxon>
        <taxon>Spiralia</taxon>
        <taxon>Lophotrochozoa</taxon>
        <taxon>Platyhelminthes</taxon>
        <taxon>Rhabditophora</taxon>
        <taxon>Macrostomorpha</taxon>
        <taxon>Macrostomida</taxon>
        <taxon>Macrostomidae</taxon>
        <taxon>Macrostomum</taxon>
    </lineage>
</organism>
<evidence type="ECO:0000313" key="4">
    <source>
        <dbReference type="Proteomes" id="UP000215902"/>
    </source>
</evidence>